<dbReference type="AlphaFoldDB" id="A0A372GFX3"/>
<protein>
    <submittedName>
        <fullName evidence="1">Uncharacterized protein</fullName>
    </submittedName>
</protein>
<proteinExistence type="predicted"/>
<comment type="caution">
    <text evidence="1">The sequence shown here is derived from an EMBL/GenBank/DDBJ whole genome shotgun (WGS) entry which is preliminary data.</text>
</comment>
<dbReference type="Proteomes" id="UP000262882">
    <property type="component" value="Unassembled WGS sequence"/>
</dbReference>
<accession>A0A372GFX3</accession>
<organism evidence="1 2">
    <name type="scientific">Actinomadura spongiicola</name>
    <dbReference type="NCBI Taxonomy" id="2303421"/>
    <lineage>
        <taxon>Bacteria</taxon>
        <taxon>Bacillati</taxon>
        <taxon>Actinomycetota</taxon>
        <taxon>Actinomycetes</taxon>
        <taxon>Streptosporangiales</taxon>
        <taxon>Thermomonosporaceae</taxon>
        <taxon>Actinomadura</taxon>
    </lineage>
</organism>
<sequence>MLVTALSGTGVASARTSEIICGPEVDLGPVVYQTCSEVVGSWSTGYGTQPFIYARNRGIAATDVSITIQRWNHSTSTWETTATGSKTLGPGGDTHFFSTNLDWACGGDARERGQASSESETGDWSEVLVPAEC</sequence>
<dbReference type="EMBL" id="QVNQ01000005">
    <property type="protein sequence ID" value="RFS83989.1"/>
    <property type="molecule type" value="Genomic_DNA"/>
</dbReference>
<gene>
    <name evidence="1" type="ORF">D0T12_17545</name>
</gene>
<evidence type="ECO:0000313" key="1">
    <source>
        <dbReference type="EMBL" id="RFS83989.1"/>
    </source>
</evidence>
<name>A0A372GFX3_9ACTN</name>
<keyword evidence="2" id="KW-1185">Reference proteome</keyword>
<reference evidence="1 2" key="1">
    <citation type="submission" date="2018-08" db="EMBL/GenBank/DDBJ databases">
        <title>Actinomadura spongicola sp. nov., isolated from marine sponge Leucetta chagosensis.</title>
        <authorList>
            <person name="Li L."/>
            <person name="Lin H.W."/>
        </authorList>
    </citation>
    <scope>NUCLEOTIDE SEQUENCE [LARGE SCALE GENOMIC DNA]</scope>
    <source>
        <strain evidence="1 2">LHW52907</strain>
    </source>
</reference>
<evidence type="ECO:0000313" key="2">
    <source>
        <dbReference type="Proteomes" id="UP000262882"/>
    </source>
</evidence>